<dbReference type="SUPFAM" id="SSF53383">
    <property type="entry name" value="PLP-dependent transferases"/>
    <property type="match status" value="1"/>
</dbReference>
<proteinExistence type="inferred from homology"/>
<protein>
    <submittedName>
        <fullName evidence="11">Cystathionine beta-lyase</fullName>
        <ecNumber evidence="11">4.4.1.8</ecNumber>
    </submittedName>
</protein>
<dbReference type="RefSeq" id="WP_168878299.1">
    <property type="nucleotide sequence ID" value="NZ_JABAIM010000004.1"/>
</dbReference>
<dbReference type="Gene3D" id="3.40.640.10">
    <property type="entry name" value="Type I PLP-dependent aspartate aminotransferase-like (Major domain)"/>
    <property type="match status" value="1"/>
</dbReference>
<comment type="catalytic activity">
    <reaction evidence="6">
        <text>L,L-cystathionine + H2O = L-homocysteine + pyruvate + NH4(+)</text>
        <dbReference type="Rhea" id="RHEA:13965"/>
        <dbReference type="ChEBI" id="CHEBI:15361"/>
        <dbReference type="ChEBI" id="CHEBI:15377"/>
        <dbReference type="ChEBI" id="CHEBI:28938"/>
        <dbReference type="ChEBI" id="CHEBI:58161"/>
        <dbReference type="ChEBI" id="CHEBI:58199"/>
    </reaction>
</comment>
<dbReference type="AlphaFoldDB" id="A0A847S4F9"/>
<comment type="similarity">
    <text evidence="2 9">Belongs to the trans-sulfuration enzymes family.</text>
</comment>
<dbReference type="InterPro" id="IPR000277">
    <property type="entry name" value="Cys/Met-Metab_PyrdxlP-dep_enz"/>
</dbReference>
<comment type="cofactor">
    <cofactor evidence="1 9">
        <name>pyridoxal 5'-phosphate</name>
        <dbReference type="ChEBI" id="CHEBI:597326"/>
    </cofactor>
</comment>
<feature type="modified residue" description="N6-(pyridoxal phosphate)lysine" evidence="8">
    <location>
        <position position="207"/>
    </location>
</feature>
<evidence type="ECO:0000256" key="9">
    <source>
        <dbReference type="RuleBase" id="RU362118"/>
    </source>
</evidence>
<dbReference type="GO" id="GO:0047804">
    <property type="term" value="F:cysteine-S-conjugate beta-lyase activity"/>
    <property type="evidence" value="ECO:0007669"/>
    <property type="project" value="UniProtKB-EC"/>
</dbReference>
<sequence>MSTHDTDHLHTLITHSGRPDKSVTGAVNPHVVRASTIQFPTTAALYAASGGRHAYGRHGTESAHSLEAALCALEGAQGCLLTSSGLSAVTTTLLALLSPGDHLLMPDSVYQPARHFCDTLLTRMGIETEYYDPLIGADIARLLRPTTRVVYVETPGTHTFEMQDVPAIAAAAHAAGAVVVSDSTWATPIGWRPFELGVDVSIHAATKYIVGHSDVMMGAILCTEALYGKVYQAYREMGQAVSPDDAYLALRGVRTLSARLAVHRENARKVADWLLQQPEVATVLYPPHEASPGHALWKRDFHPDYACGLMGLVFKDTVPMDAVNRLVDQTRLFAIGYSWGGYESLILPSTQARSRELTGHRWNCSMARLHIGLEAVEDLLADLQQGFAALRAAL</sequence>
<dbReference type="Gene3D" id="3.90.1150.10">
    <property type="entry name" value="Aspartate Aminotransferase, domain 1"/>
    <property type="match status" value="1"/>
</dbReference>
<dbReference type="InterPro" id="IPR006233">
    <property type="entry name" value="Cys_b_lyase_bac"/>
</dbReference>
<dbReference type="InterPro" id="IPR015424">
    <property type="entry name" value="PyrdxlP-dep_Trfase"/>
</dbReference>
<dbReference type="PANTHER" id="PTHR43500:SF1">
    <property type="entry name" value="CYSTATHIONINE BETA-LYASE-RELATED"/>
    <property type="match status" value="1"/>
</dbReference>
<dbReference type="GO" id="GO:0019450">
    <property type="term" value="P:L-cysteine catabolic process to pyruvate"/>
    <property type="evidence" value="ECO:0007669"/>
    <property type="project" value="TreeGrafter"/>
</dbReference>
<name>A0A847S4F9_9NEIS</name>
<dbReference type="GO" id="GO:0019346">
    <property type="term" value="P:transsulfuration"/>
    <property type="evidence" value="ECO:0007669"/>
    <property type="project" value="InterPro"/>
</dbReference>
<gene>
    <name evidence="11" type="primary">metC</name>
    <name evidence="11" type="ORF">HF682_15795</name>
</gene>
<comment type="caution">
    <text evidence="11">The sequence shown here is derived from an EMBL/GenBank/DDBJ whole genome shotgun (WGS) entry which is preliminary data.</text>
</comment>
<keyword evidence="4 11" id="KW-0456">Lyase</keyword>
<dbReference type="EMBL" id="JABAIM010000004">
    <property type="protein sequence ID" value="NLR76631.1"/>
    <property type="molecule type" value="Genomic_DNA"/>
</dbReference>
<evidence type="ECO:0000313" key="12">
    <source>
        <dbReference type="Proteomes" id="UP000587991"/>
    </source>
</evidence>
<feature type="region of interest" description="Disordered" evidence="10">
    <location>
        <begin position="1"/>
        <end position="24"/>
    </location>
</feature>
<keyword evidence="3 8" id="KW-0663">Pyridoxal phosphate</keyword>
<accession>A0A847S4F9</accession>
<evidence type="ECO:0000256" key="6">
    <source>
        <dbReference type="ARBA" id="ARBA00047517"/>
    </source>
</evidence>
<dbReference type="PANTHER" id="PTHR43500">
    <property type="entry name" value="CYSTATHIONINE BETA-LYASE-RELATED"/>
    <property type="match status" value="1"/>
</dbReference>
<reference evidence="11 12" key="1">
    <citation type="submission" date="2020-04" db="EMBL/GenBank/DDBJ databases">
        <title>Draft genome of Leeia sp. IMCC25680.</title>
        <authorList>
            <person name="Song J."/>
            <person name="Cho J.-C."/>
        </authorList>
    </citation>
    <scope>NUCLEOTIDE SEQUENCE [LARGE SCALE GENOMIC DNA]</scope>
    <source>
        <strain evidence="11 12">IMCC25680</strain>
    </source>
</reference>
<evidence type="ECO:0000256" key="5">
    <source>
        <dbReference type="ARBA" id="ARBA00046315"/>
    </source>
</evidence>
<evidence type="ECO:0000256" key="1">
    <source>
        <dbReference type="ARBA" id="ARBA00001933"/>
    </source>
</evidence>
<evidence type="ECO:0000256" key="2">
    <source>
        <dbReference type="ARBA" id="ARBA00009077"/>
    </source>
</evidence>
<dbReference type="NCBIfam" id="TIGR01324">
    <property type="entry name" value="cysta_beta_ly_B"/>
    <property type="match status" value="1"/>
</dbReference>
<evidence type="ECO:0000256" key="10">
    <source>
        <dbReference type="SAM" id="MobiDB-lite"/>
    </source>
</evidence>
<keyword evidence="12" id="KW-1185">Reference proteome</keyword>
<dbReference type="FunFam" id="3.40.640.10:FF:000046">
    <property type="entry name" value="Cystathionine gamma-lyase"/>
    <property type="match status" value="1"/>
</dbReference>
<dbReference type="InterPro" id="IPR054542">
    <property type="entry name" value="Cys_met_metab_PP"/>
</dbReference>
<dbReference type="InterPro" id="IPR015421">
    <property type="entry name" value="PyrdxlP-dep_Trfase_major"/>
</dbReference>
<evidence type="ECO:0000313" key="11">
    <source>
        <dbReference type="EMBL" id="NLR76631.1"/>
    </source>
</evidence>
<dbReference type="Proteomes" id="UP000587991">
    <property type="component" value="Unassembled WGS sequence"/>
</dbReference>
<dbReference type="InterPro" id="IPR015422">
    <property type="entry name" value="PyrdxlP-dep_Trfase_small"/>
</dbReference>
<comment type="pathway">
    <text evidence="5">Amino-acid biosynthesis; L-methionine biosynthesis via de novo pathway; L-homocysteine from L-cystathionine: step 1/1.</text>
</comment>
<dbReference type="GO" id="GO:0030170">
    <property type="term" value="F:pyridoxal phosphate binding"/>
    <property type="evidence" value="ECO:0007669"/>
    <property type="project" value="InterPro"/>
</dbReference>
<evidence type="ECO:0000256" key="7">
    <source>
        <dbReference type="ARBA" id="ARBA00047625"/>
    </source>
</evidence>
<evidence type="ECO:0000256" key="4">
    <source>
        <dbReference type="ARBA" id="ARBA00023239"/>
    </source>
</evidence>
<feature type="compositionally biased region" description="Basic and acidic residues" evidence="10">
    <location>
        <begin position="1"/>
        <end position="10"/>
    </location>
</feature>
<dbReference type="PIRSF" id="PIRSF001434">
    <property type="entry name" value="CGS"/>
    <property type="match status" value="1"/>
</dbReference>
<evidence type="ECO:0000256" key="8">
    <source>
        <dbReference type="PIRSR" id="PIRSR001434-2"/>
    </source>
</evidence>
<dbReference type="EC" id="4.4.1.8" evidence="11"/>
<comment type="catalytic activity">
    <reaction evidence="7">
        <text>an S-substituted L-cysteine + H2O = a thiol + pyruvate + NH4(+)</text>
        <dbReference type="Rhea" id="RHEA:18121"/>
        <dbReference type="ChEBI" id="CHEBI:15361"/>
        <dbReference type="ChEBI" id="CHEBI:15377"/>
        <dbReference type="ChEBI" id="CHEBI:28938"/>
        <dbReference type="ChEBI" id="CHEBI:29256"/>
        <dbReference type="ChEBI" id="CHEBI:58717"/>
        <dbReference type="EC" id="4.4.1.13"/>
    </reaction>
</comment>
<evidence type="ECO:0000256" key="3">
    <source>
        <dbReference type="ARBA" id="ARBA00022898"/>
    </source>
</evidence>
<organism evidence="11 12">
    <name type="scientific">Leeia aquatica</name>
    <dbReference type="NCBI Taxonomy" id="2725557"/>
    <lineage>
        <taxon>Bacteria</taxon>
        <taxon>Pseudomonadati</taxon>
        <taxon>Pseudomonadota</taxon>
        <taxon>Betaproteobacteria</taxon>
        <taxon>Neisseriales</taxon>
        <taxon>Leeiaceae</taxon>
        <taxon>Leeia</taxon>
    </lineage>
</organism>
<dbReference type="PROSITE" id="PS00868">
    <property type="entry name" value="CYS_MET_METAB_PP"/>
    <property type="match status" value="1"/>
</dbReference>
<dbReference type="Pfam" id="PF01053">
    <property type="entry name" value="Cys_Met_Meta_PP"/>
    <property type="match status" value="1"/>
</dbReference>